<reference evidence="1 2" key="1">
    <citation type="journal article" date="2019" name="Nat. Ecol. Evol.">
        <title>Megaphylogeny resolves global patterns of mushroom evolution.</title>
        <authorList>
            <person name="Varga T."/>
            <person name="Krizsan K."/>
            <person name="Foldi C."/>
            <person name="Dima B."/>
            <person name="Sanchez-Garcia M."/>
            <person name="Sanchez-Ramirez S."/>
            <person name="Szollosi G.J."/>
            <person name="Szarkandi J.G."/>
            <person name="Papp V."/>
            <person name="Albert L."/>
            <person name="Andreopoulos W."/>
            <person name="Angelini C."/>
            <person name="Antonin V."/>
            <person name="Barry K.W."/>
            <person name="Bougher N.L."/>
            <person name="Buchanan P."/>
            <person name="Buyck B."/>
            <person name="Bense V."/>
            <person name="Catcheside P."/>
            <person name="Chovatia M."/>
            <person name="Cooper J."/>
            <person name="Damon W."/>
            <person name="Desjardin D."/>
            <person name="Finy P."/>
            <person name="Geml J."/>
            <person name="Haridas S."/>
            <person name="Hughes K."/>
            <person name="Justo A."/>
            <person name="Karasinski D."/>
            <person name="Kautmanova I."/>
            <person name="Kiss B."/>
            <person name="Kocsube S."/>
            <person name="Kotiranta H."/>
            <person name="LaButti K.M."/>
            <person name="Lechner B.E."/>
            <person name="Liimatainen K."/>
            <person name="Lipzen A."/>
            <person name="Lukacs Z."/>
            <person name="Mihaltcheva S."/>
            <person name="Morgado L.N."/>
            <person name="Niskanen T."/>
            <person name="Noordeloos M.E."/>
            <person name="Ohm R.A."/>
            <person name="Ortiz-Santana B."/>
            <person name="Ovrebo C."/>
            <person name="Racz N."/>
            <person name="Riley R."/>
            <person name="Savchenko A."/>
            <person name="Shiryaev A."/>
            <person name="Soop K."/>
            <person name="Spirin V."/>
            <person name="Szebenyi C."/>
            <person name="Tomsovsky M."/>
            <person name="Tulloss R.E."/>
            <person name="Uehling J."/>
            <person name="Grigoriev I.V."/>
            <person name="Vagvolgyi C."/>
            <person name="Papp T."/>
            <person name="Martin F.M."/>
            <person name="Miettinen O."/>
            <person name="Hibbett D.S."/>
            <person name="Nagy L.G."/>
        </authorList>
    </citation>
    <scope>NUCLEOTIDE SEQUENCE [LARGE SCALE GENOMIC DNA]</scope>
    <source>
        <strain evidence="1 2">NL-1719</strain>
    </source>
</reference>
<organism evidence="1 2">
    <name type="scientific">Pluteus cervinus</name>
    <dbReference type="NCBI Taxonomy" id="181527"/>
    <lineage>
        <taxon>Eukaryota</taxon>
        <taxon>Fungi</taxon>
        <taxon>Dikarya</taxon>
        <taxon>Basidiomycota</taxon>
        <taxon>Agaricomycotina</taxon>
        <taxon>Agaricomycetes</taxon>
        <taxon>Agaricomycetidae</taxon>
        <taxon>Agaricales</taxon>
        <taxon>Pluteineae</taxon>
        <taxon>Pluteaceae</taxon>
        <taxon>Pluteus</taxon>
    </lineage>
</organism>
<dbReference type="EMBL" id="ML208457">
    <property type="protein sequence ID" value="TFK64884.1"/>
    <property type="molecule type" value="Genomic_DNA"/>
</dbReference>
<evidence type="ECO:0000313" key="2">
    <source>
        <dbReference type="Proteomes" id="UP000308600"/>
    </source>
</evidence>
<evidence type="ECO:0000313" key="1">
    <source>
        <dbReference type="EMBL" id="TFK64884.1"/>
    </source>
</evidence>
<dbReference type="Proteomes" id="UP000308600">
    <property type="component" value="Unassembled WGS sequence"/>
</dbReference>
<keyword evidence="2" id="KW-1185">Reference proteome</keyword>
<name>A0ACD3AGZ9_9AGAR</name>
<accession>A0ACD3AGZ9</accession>
<gene>
    <name evidence="1" type="ORF">BDN72DRAFT_846212</name>
</gene>
<protein>
    <submittedName>
        <fullName evidence="1">Uncharacterized protein</fullName>
    </submittedName>
</protein>
<proteinExistence type="predicted"/>
<sequence>MSQLPPHPILQQHFDSSQAAFSQIDKELAALQESIRVLHAFRNTFTPVYRLPAEVLTRIFGLVQHICSHEVDTASPQWVVVTCISQHWRDVAVGCPSLWSQITDTFPKHITSEWIQRSKDIPLYITSNLSSVADLQFIETSLFRIRELKLSVLPNTWNDLLSQILSSPAPLLESLCFSITASDSRAPLSMISDDTFAGKTPSLRRMELTGCPVNIRSSIFTDLTALELNDPPQPLSAADIITALHELPCLTSLKLVNVLESGIPGISTDIDRATLSSLEFLQIKGTSFPQDLDILSHISFPINTALQFSSETEAGGAIALLLDFLNVHKSSRQQSSTVVVDLIDLQYVYHLLMLDINSKHSDAGYVVGLVKFDVSGPWLNETVTVSNTASLLSSFDLKSLTYLGIMNCRLPTETWTDLFGSLPKLNLVTTTGPSGITFLSSIINDHIAKCVTQPKPQATTSTKGKKRKGKGAGGKLNPQVASTSTSVPQAVDWVPIFPSLETIQVTEMVFINTFVEDLLAAFHARKEIEKEIKKFVMSECENVDQGVVGMLREVVGHVEWDGWTGTDPENDPQGEYMYGPQAYEMYNHGVDEYEWGGYVL</sequence>